<feature type="transmembrane region" description="Helical" evidence="2">
    <location>
        <begin position="280"/>
        <end position="303"/>
    </location>
</feature>
<feature type="transmembrane region" description="Helical" evidence="2">
    <location>
        <begin position="487"/>
        <end position="511"/>
    </location>
</feature>
<keyword evidence="2" id="KW-0812">Transmembrane</keyword>
<dbReference type="PANTHER" id="PTHR35043">
    <property type="entry name" value="TRANSCRIPTION FACTOR DOMAIN-CONTAINING PROTEIN"/>
    <property type="match status" value="1"/>
</dbReference>
<name>A0ABR3EKT6_9AGAR</name>
<evidence type="ECO:0000313" key="3">
    <source>
        <dbReference type="EMBL" id="KAL0563488.1"/>
    </source>
</evidence>
<keyword evidence="4" id="KW-1185">Reference proteome</keyword>
<sequence length="532" mass="59488">MAPELIMLWAMRQRHKAENVAKRFREYGWTKAHGFLTIMKGIALYDGEEFCCYVEDNVCTEEQQDFIKKIEAILERNRQFLRHGGVPHGIRAPENSNVDSNTEEPRDARRIGVIGGTIQSGTTIAPSPCIGRHPGDAAPGESRQPETLRLVLDSQSSGVETALPGNSSVRDALAVRQNQIYEHGVASSLTLDRTRSSCSTVDFGTSDSRPISGSRQELLGEQTSKDETLLEYLLRNGLLRIDEPEINGTFNHGDSFSKLIAVLQNAWFLSKLVGRAAKGLFITELEVIALGSAFLCLVVYVCWWDKPQRVRYPYKVLMPKLASIPTPDASNVRGRTTLQKVWSEYRTISDRIHGDYQRIRREFNSTLHTSLFVPVYPLYFISAQVGALISADKAQTISKVPDYLFSCGMDANSTPATIYLSLCGISVVFGALHFVRWFSTALPYVPQLVWRISTVLVTVLPVLLAFSQRIRPRPDDPKNVPELTSQLLFGFSLWLYVAGRYALVFLALWAMGNLPESAFHDVNWGLGFLHVG</sequence>
<feature type="transmembrane region" description="Helical" evidence="2">
    <location>
        <begin position="418"/>
        <end position="436"/>
    </location>
</feature>
<evidence type="ECO:0000256" key="2">
    <source>
        <dbReference type="SAM" id="Phobius"/>
    </source>
</evidence>
<comment type="caution">
    <text evidence="3">The sequence shown here is derived from an EMBL/GenBank/DDBJ whole genome shotgun (WGS) entry which is preliminary data.</text>
</comment>
<keyword evidence="2" id="KW-0472">Membrane</keyword>
<keyword evidence="2" id="KW-1133">Transmembrane helix</keyword>
<dbReference type="EMBL" id="JBAHYK010003450">
    <property type="protein sequence ID" value="KAL0563488.1"/>
    <property type="molecule type" value="Genomic_DNA"/>
</dbReference>
<proteinExistence type="predicted"/>
<evidence type="ECO:0000256" key="1">
    <source>
        <dbReference type="SAM" id="MobiDB-lite"/>
    </source>
</evidence>
<organism evidence="3 4">
    <name type="scientific">Marasmius crinis-equi</name>
    <dbReference type="NCBI Taxonomy" id="585013"/>
    <lineage>
        <taxon>Eukaryota</taxon>
        <taxon>Fungi</taxon>
        <taxon>Dikarya</taxon>
        <taxon>Basidiomycota</taxon>
        <taxon>Agaricomycotina</taxon>
        <taxon>Agaricomycetes</taxon>
        <taxon>Agaricomycetidae</taxon>
        <taxon>Agaricales</taxon>
        <taxon>Marasmiineae</taxon>
        <taxon>Marasmiaceae</taxon>
        <taxon>Marasmius</taxon>
    </lineage>
</organism>
<feature type="region of interest" description="Disordered" evidence="1">
    <location>
        <begin position="85"/>
        <end position="105"/>
    </location>
</feature>
<feature type="transmembrane region" description="Helical" evidence="2">
    <location>
        <begin position="448"/>
        <end position="466"/>
    </location>
</feature>
<gene>
    <name evidence="3" type="ORF">V5O48_018579</name>
</gene>
<dbReference type="PANTHER" id="PTHR35043:SF7">
    <property type="entry name" value="TRANSCRIPTION FACTOR DOMAIN-CONTAINING PROTEIN"/>
    <property type="match status" value="1"/>
</dbReference>
<reference evidence="3 4" key="1">
    <citation type="submission" date="2024-02" db="EMBL/GenBank/DDBJ databases">
        <title>A draft genome for the cacao thread blight pathogen Marasmius crinis-equi.</title>
        <authorList>
            <person name="Cohen S.P."/>
            <person name="Baruah I.K."/>
            <person name="Amoako-Attah I."/>
            <person name="Bukari Y."/>
            <person name="Meinhardt L.W."/>
            <person name="Bailey B.A."/>
        </authorList>
    </citation>
    <scope>NUCLEOTIDE SEQUENCE [LARGE SCALE GENOMIC DNA]</scope>
    <source>
        <strain evidence="3 4">GH-76</strain>
    </source>
</reference>
<dbReference type="Proteomes" id="UP001465976">
    <property type="component" value="Unassembled WGS sequence"/>
</dbReference>
<evidence type="ECO:0000313" key="4">
    <source>
        <dbReference type="Proteomes" id="UP001465976"/>
    </source>
</evidence>
<accession>A0ABR3EKT6</accession>
<protein>
    <submittedName>
        <fullName evidence="3">Uncharacterized protein</fullName>
    </submittedName>
</protein>